<proteinExistence type="predicted"/>
<dbReference type="InterPro" id="IPR008554">
    <property type="entry name" value="Glutaredoxin-like"/>
</dbReference>
<protein>
    <submittedName>
        <fullName evidence="1">Glutaredoxin family protein</fullName>
    </submittedName>
</protein>
<comment type="caution">
    <text evidence="1">The sequence shown here is derived from an EMBL/GenBank/DDBJ whole genome shotgun (WGS) entry which is preliminary data.</text>
</comment>
<keyword evidence="2" id="KW-1185">Reference proteome</keyword>
<dbReference type="Pfam" id="PF05768">
    <property type="entry name" value="Glrx-like"/>
    <property type="match status" value="1"/>
</dbReference>
<dbReference type="Gene3D" id="3.40.30.10">
    <property type="entry name" value="Glutaredoxin"/>
    <property type="match status" value="1"/>
</dbReference>
<evidence type="ECO:0000313" key="2">
    <source>
        <dbReference type="Proteomes" id="UP000681414"/>
    </source>
</evidence>
<accession>A0A942YIE3</accession>
<dbReference type="PANTHER" id="PTHR33558">
    <property type="entry name" value="GLUTAREDOXIN-LIKE PROTEIN C5ORF63 HOMOLOG"/>
    <property type="match status" value="1"/>
</dbReference>
<dbReference type="InterPro" id="IPR052565">
    <property type="entry name" value="Glutaredoxin-like_YDR286C"/>
</dbReference>
<name>A0A942YIE3_9BACI</name>
<organism evidence="1 2">
    <name type="scientific">Lederbergia citri</name>
    <dbReference type="NCBI Taxonomy" id="2833580"/>
    <lineage>
        <taxon>Bacteria</taxon>
        <taxon>Bacillati</taxon>
        <taxon>Bacillota</taxon>
        <taxon>Bacilli</taxon>
        <taxon>Bacillales</taxon>
        <taxon>Bacillaceae</taxon>
        <taxon>Lederbergia</taxon>
    </lineage>
</organism>
<dbReference type="SUPFAM" id="SSF52833">
    <property type="entry name" value="Thioredoxin-like"/>
    <property type="match status" value="1"/>
</dbReference>
<dbReference type="Proteomes" id="UP000681414">
    <property type="component" value="Unassembled WGS sequence"/>
</dbReference>
<dbReference type="EMBL" id="JAGYPG010000002">
    <property type="protein sequence ID" value="MBS4195306.1"/>
    <property type="molecule type" value="Genomic_DNA"/>
</dbReference>
<evidence type="ECO:0000313" key="1">
    <source>
        <dbReference type="EMBL" id="MBS4195306.1"/>
    </source>
</evidence>
<dbReference type="AlphaFoldDB" id="A0A942YIE3"/>
<gene>
    <name evidence="1" type="ORF">KHA97_09580</name>
</gene>
<dbReference type="RefSeq" id="WP_213124534.1">
    <property type="nucleotide sequence ID" value="NZ_JAGYPG010000002.1"/>
</dbReference>
<dbReference type="PANTHER" id="PTHR33558:SF1">
    <property type="entry name" value="GLUTAREDOXIN-LIKE PROTEIN C5ORF63 HOMOLOG"/>
    <property type="match status" value="1"/>
</dbReference>
<dbReference type="InterPro" id="IPR036249">
    <property type="entry name" value="Thioredoxin-like_sf"/>
</dbReference>
<reference evidence="1 2" key="1">
    <citation type="submission" date="2021-05" db="EMBL/GenBank/DDBJ databases">
        <title>Novel Bacillus species.</title>
        <authorList>
            <person name="Liu G."/>
        </authorList>
    </citation>
    <scope>NUCLEOTIDE SEQUENCE [LARGE SCALE GENOMIC DNA]</scope>
    <source>
        <strain evidence="2">FJAT-49780</strain>
    </source>
</reference>
<sequence>MEVIFYTRNRCPLCVDAKLILQHLQKEHSFQIIERDIETSDEWTEKYGLMIPVVEINGEVVQYGMIDPLTIEEKLNHL</sequence>